<dbReference type="Pfam" id="PF11162">
    <property type="entry name" value="DUF2946"/>
    <property type="match status" value="1"/>
</dbReference>
<dbReference type="RefSeq" id="WP_408169261.1">
    <property type="nucleotide sequence ID" value="NZ_JAQQFR010000011.1"/>
</dbReference>
<reference evidence="2 3" key="1">
    <citation type="journal article" date="2024" name="Chem. Sci.">
        <title>Discovery of megapolipeptins by genome mining of a Burkholderiales bacteria collection.</title>
        <authorList>
            <person name="Paulo B.S."/>
            <person name="Recchia M.J.J."/>
            <person name="Lee S."/>
            <person name="Fergusson C.H."/>
            <person name="Romanowski S.B."/>
            <person name="Hernandez A."/>
            <person name="Krull N."/>
            <person name="Liu D.Y."/>
            <person name="Cavanagh H."/>
            <person name="Bos A."/>
            <person name="Gray C.A."/>
            <person name="Murphy B.T."/>
            <person name="Linington R.G."/>
            <person name="Eustaquio A.S."/>
        </authorList>
    </citation>
    <scope>NUCLEOTIDE SEQUENCE [LARGE SCALE GENOMIC DNA]</scope>
    <source>
        <strain evidence="2 3">RL21-008-BIB-B</strain>
    </source>
</reference>
<gene>
    <name evidence="2" type="ORF">PQR63_17490</name>
</gene>
<evidence type="ECO:0000313" key="3">
    <source>
        <dbReference type="Proteomes" id="UP001629214"/>
    </source>
</evidence>
<dbReference type="InterPro" id="IPR021333">
    <property type="entry name" value="DUF2946"/>
</dbReference>
<evidence type="ECO:0000256" key="1">
    <source>
        <dbReference type="SAM" id="SignalP"/>
    </source>
</evidence>
<dbReference type="Proteomes" id="UP001629214">
    <property type="component" value="Unassembled WGS sequence"/>
</dbReference>
<feature type="chain" id="PRO_5045381276" evidence="1">
    <location>
        <begin position="29"/>
        <end position="117"/>
    </location>
</feature>
<keyword evidence="1" id="KW-0732">Signal</keyword>
<keyword evidence="3" id="KW-1185">Reference proteome</keyword>
<protein>
    <submittedName>
        <fullName evidence="2">DUF2946 family protein</fullName>
    </submittedName>
</protein>
<accession>A0ABW8ZD21</accession>
<sequence>MPTALRSFAAWIAIACLAFGSLLPLASAATAKIPASAMAICSTSASASWQNPGSPGGQAAHTHCTYCSSGQPYVLNLPGSNVDAFRATSAYLIAPTPERDGFQHLSRADNRARAPPI</sequence>
<feature type="signal peptide" evidence="1">
    <location>
        <begin position="1"/>
        <end position="28"/>
    </location>
</feature>
<name>A0ABW8ZD21_9BURK</name>
<evidence type="ECO:0000313" key="2">
    <source>
        <dbReference type="EMBL" id="MFL9880198.1"/>
    </source>
</evidence>
<proteinExistence type="predicted"/>
<dbReference type="EMBL" id="JAQQFR010000011">
    <property type="protein sequence ID" value="MFL9880198.1"/>
    <property type="molecule type" value="Genomic_DNA"/>
</dbReference>
<comment type="caution">
    <text evidence="2">The sequence shown here is derived from an EMBL/GenBank/DDBJ whole genome shotgun (WGS) entry which is preliminary data.</text>
</comment>
<organism evidence="2 3">
    <name type="scientific">Herbaspirillum rhizosphaerae</name>
    <dbReference type="NCBI Taxonomy" id="346179"/>
    <lineage>
        <taxon>Bacteria</taxon>
        <taxon>Pseudomonadati</taxon>
        <taxon>Pseudomonadota</taxon>
        <taxon>Betaproteobacteria</taxon>
        <taxon>Burkholderiales</taxon>
        <taxon>Oxalobacteraceae</taxon>
        <taxon>Herbaspirillum</taxon>
    </lineage>
</organism>